<proteinExistence type="predicted"/>
<feature type="region of interest" description="Disordered" evidence="2">
    <location>
        <begin position="819"/>
        <end position="901"/>
    </location>
</feature>
<feature type="compositionally biased region" description="Polar residues" evidence="2">
    <location>
        <begin position="350"/>
        <end position="365"/>
    </location>
</feature>
<feature type="compositionally biased region" description="Low complexity" evidence="2">
    <location>
        <begin position="238"/>
        <end position="251"/>
    </location>
</feature>
<name>A0ABR3PNZ6_9PEZI</name>
<feature type="region of interest" description="Disordered" evidence="2">
    <location>
        <begin position="1"/>
        <end position="139"/>
    </location>
</feature>
<feature type="compositionally biased region" description="Acidic residues" evidence="2">
    <location>
        <begin position="884"/>
        <end position="900"/>
    </location>
</feature>
<dbReference type="GeneID" id="95974859"/>
<feature type="compositionally biased region" description="Basic and acidic residues" evidence="2">
    <location>
        <begin position="449"/>
        <end position="458"/>
    </location>
</feature>
<accession>A0ABR3PNZ6</accession>
<organism evidence="3 4">
    <name type="scientific">Neodothiora populina</name>
    <dbReference type="NCBI Taxonomy" id="2781224"/>
    <lineage>
        <taxon>Eukaryota</taxon>
        <taxon>Fungi</taxon>
        <taxon>Dikarya</taxon>
        <taxon>Ascomycota</taxon>
        <taxon>Pezizomycotina</taxon>
        <taxon>Dothideomycetes</taxon>
        <taxon>Dothideomycetidae</taxon>
        <taxon>Dothideales</taxon>
        <taxon>Dothioraceae</taxon>
        <taxon>Neodothiora</taxon>
    </lineage>
</organism>
<feature type="compositionally biased region" description="Low complexity" evidence="2">
    <location>
        <begin position="63"/>
        <end position="80"/>
    </location>
</feature>
<feature type="region of interest" description="Disordered" evidence="2">
    <location>
        <begin position="551"/>
        <end position="583"/>
    </location>
</feature>
<feature type="region of interest" description="Disordered" evidence="2">
    <location>
        <begin position="601"/>
        <end position="651"/>
    </location>
</feature>
<gene>
    <name evidence="3" type="ORF">AAFC00_001156</name>
</gene>
<feature type="region of interest" description="Disordered" evidence="2">
    <location>
        <begin position="271"/>
        <end position="292"/>
    </location>
</feature>
<feature type="region of interest" description="Disordered" evidence="2">
    <location>
        <begin position="345"/>
        <end position="460"/>
    </location>
</feature>
<feature type="compositionally biased region" description="Polar residues" evidence="2">
    <location>
        <begin position="551"/>
        <end position="561"/>
    </location>
</feature>
<evidence type="ECO:0000256" key="2">
    <source>
        <dbReference type="SAM" id="MobiDB-lite"/>
    </source>
</evidence>
<feature type="compositionally biased region" description="Low complexity" evidence="2">
    <location>
        <begin position="99"/>
        <end position="109"/>
    </location>
</feature>
<feature type="compositionally biased region" description="Low complexity" evidence="2">
    <location>
        <begin position="271"/>
        <end position="290"/>
    </location>
</feature>
<protein>
    <recommendedName>
        <fullName evidence="5">Frequency clock protein</fullName>
    </recommendedName>
</protein>
<feature type="region of interest" description="Disordered" evidence="2">
    <location>
        <begin position="934"/>
        <end position="995"/>
    </location>
</feature>
<dbReference type="Pfam" id="PF09421">
    <property type="entry name" value="FRQ"/>
    <property type="match status" value="1"/>
</dbReference>
<dbReference type="RefSeq" id="XP_069203782.1">
    <property type="nucleotide sequence ID" value="XM_069340315.1"/>
</dbReference>
<evidence type="ECO:0000256" key="1">
    <source>
        <dbReference type="SAM" id="Coils"/>
    </source>
</evidence>
<keyword evidence="1" id="KW-0175">Coiled coil</keyword>
<feature type="compositionally biased region" description="Acidic residues" evidence="2">
    <location>
        <begin position="837"/>
        <end position="850"/>
    </location>
</feature>
<comment type="caution">
    <text evidence="3">The sequence shown here is derived from an EMBL/GenBank/DDBJ whole genome shotgun (WGS) entry which is preliminary data.</text>
</comment>
<dbReference type="EMBL" id="JBFMKM010000003">
    <property type="protein sequence ID" value="KAL1310933.1"/>
    <property type="molecule type" value="Genomic_DNA"/>
</dbReference>
<evidence type="ECO:0000313" key="4">
    <source>
        <dbReference type="Proteomes" id="UP001562354"/>
    </source>
</evidence>
<evidence type="ECO:0000313" key="3">
    <source>
        <dbReference type="EMBL" id="KAL1310933.1"/>
    </source>
</evidence>
<feature type="region of interest" description="Disordered" evidence="2">
    <location>
        <begin position="232"/>
        <end position="254"/>
    </location>
</feature>
<feature type="compositionally biased region" description="Acidic residues" evidence="2">
    <location>
        <begin position="602"/>
        <end position="614"/>
    </location>
</feature>
<dbReference type="Proteomes" id="UP001562354">
    <property type="component" value="Unassembled WGS sequence"/>
</dbReference>
<evidence type="ECO:0008006" key="5">
    <source>
        <dbReference type="Google" id="ProtNLM"/>
    </source>
</evidence>
<sequence length="995" mass="109105">MDSSPDKHLRPVHPRRPPAHMSVSLLHSPRVGKPASPLQQTWNHDADPCDTAPDGMKDRSDQSSDNSISASNDKSSSQSRPLVSKDDSGESSNADKWFDNSNNDAAAHNADLDDNDPPFFLQHSSSEEKTSPQHPGMGVAKLNAQNLHHAHAMMGGDGSSTDEFRSVIDDLTIQNRKLKRRLKKYETLQDAHLNKDKLFEVRVHGLSAHKKKQLEDMLRKFTVEMSNEQTRATGVIGGPSSTSTGTTLGNSVPGLVPHVSSKASNFNDSAYASASASGHGSSAQSASASGRKNPFQTTALARHHNIHSYLDEIPQNLLPRHTANMSEKAKQKLVVRRLEQIFSGKGAESTGHQHPMQQQEVSQSAAKAERNAREGTGQQASAEGSREARIMDTDPEDPEEQTSNPALVTGSPRRATSESRKNINGKRQSPDPDNADEGSPNLEATVEQRPTRPLDLDPQRAQFPSENIEYIRHLGFSPPDAYSDRSPEEGHGWIYLNLLMNMAQLHTINVTIDFVKDALQQYSTRFELSSDGRKVRWRRDWGIVRTSSEYSASSFPTSMSGQKPRKRVKISHAATEADDNQQEPLNKLSYTPLFFRRTSEESSFESSDDEDYVDSDSGPQLGESSAPQLTPGGTHINNVSPRKGRKRQSGPMIFYSNAKFCTDLSGDRKTEELMHYNPIMYHVATSQPVGDNRPPTRESVLSEKKGPLDNAISLPEAMDLADNPIPPSLELDFPAQSPLTSGTERSPFDLEASGIGGVSPADNFAINVQTKHAATDHLAPETNRTFAPGKYPDRIEKILEHDEGCHSGRTAVHKEVLSMRQRELPPSRLPPASCYIDFDESDESDDEYDDSPVSVAQDGRAGTAPQAVPQPMQLAPWSSNGTDVESDGDNDYDEDAESDASVDFLATARELDPESVRLREREYDATMADRWAEEIPAGSSAATAGGGSGFASPASDYNSDENDSDDEARPRRSRRNARFPRAGTEDSMLVNGESL</sequence>
<feature type="coiled-coil region" evidence="1">
    <location>
        <begin position="168"/>
        <end position="231"/>
    </location>
</feature>
<keyword evidence="4" id="KW-1185">Reference proteome</keyword>
<dbReference type="InterPro" id="IPR018554">
    <property type="entry name" value="FRQ"/>
</dbReference>
<reference evidence="3 4" key="1">
    <citation type="submission" date="2024-07" db="EMBL/GenBank/DDBJ databases">
        <title>Draft sequence of the Neodothiora populina.</title>
        <authorList>
            <person name="Drown D.D."/>
            <person name="Schuette U.S."/>
            <person name="Buechlein A.B."/>
            <person name="Rusch D.R."/>
            <person name="Winton L.W."/>
            <person name="Adams G.A."/>
        </authorList>
    </citation>
    <scope>NUCLEOTIDE SEQUENCE [LARGE SCALE GENOMIC DNA]</scope>
    <source>
        <strain evidence="3 4">CPC 39397</strain>
    </source>
</reference>